<evidence type="ECO:0000313" key="3">
    <source>
        <dbReference type="Proteomes" id="UP000193642"/>
    </source>
</evidence>
<dbReference type="AlphaFoldDB" id="A0A1Y2C526"/>
<accession>A0A1Y2C526</accession>
<feature type="compositionally biased region" description="Polar residues" evidence="1">
    <location>
        <begin position="16"/>
        <end position="39"/>
    </location>
</feature>
<dbReference type="InterPro" id="IPR040521">
    <property type="entry name" value="KDZ"/>
</dbReference>
<sequence length="867" mass="97987">MSNRRTWNPQDHRSQFQDVDGNNQSVFTDATPGNPNQELYDQLAAMADEGDYSDEDYIHMDAEGHESVSGVSDTADNENRSNEDEPFAVEDETPAGGQDVEEDDADVEEEEDEMDELLRSHFNDIFPGTSGPKTSYSERRSFWLRAFDLARFLLVTAFACFLSSDLNGRVCQLQGCANKARFKCHTCFAVSSELPCFFCEHDAILHEWNCLCHRVRNENNAPPPPRTTAGGHVRRREIRCCEQARSGKLVHFHSLTSSQIVRVLWCTEHQDGTHLCSRLIKDFGFFPARIKDLNHAFSIQMMELGLKMRCKSVSYQSIAEIFLGTEHKDVRRLRLYEPFMDALRQFAIVHNFYHHGIVSEAIQARHGCGKTECPACIGTSRTKSPIAVTMDGFESASKKSVAAGGGGNHGFYAMAKAWFFTPTVPDVVREGKSQDAPHLGCEAQHKAGSERVPTSNGKDIDRIIHVDCAAHSIVLRIYDAKGERLHYADDVLSWLASSFGHRAIIFGYDVACKFLSHLLHYGIYKVVAGLLILFIPAMHVYAHGKDCQCLFGPRILFGLGLTMDGEGHERFNSWLARSIGLTLWETTENRQLDIVLVSEDYNRVKIQGLVEWTLGKLLQTFASLKSIRDALSNSIDRLRNSKYSDVVASITRQRQSLAKKVSVDVPSNKDTLRETINHYARTILSVRKYMKKNPGTKLAARLKTALSANFTAMYAKISEFNNLEPKHDPPLNFAQVEKDLVVESSMLTSENTETLVTLYWRYCEDLYHHRNHLRNLRDYYLDKKANFWEGALKAEALAMEDERLLERRMSVEAVYCEDAAAALELFDSGENSVLFLEEHLNQINHEFCSEQSVLADQNVRDGIATGK</sequence>
<evidence type="ECO:0000313" key="2">
    <source>
        <dbReference type="EMBL" id="ORY42046.1"/>
    </source>
</evidence>
<feature type="compositionally biased region" description="Basic and acidic residues" evidence="1">
    <location>
        <begin position="56"/>
        <end position="66"/>
    </location>
</feature>
<protein>
    <recommendedName>
        <fullName evidence="4">CxC2-like cysteine cluster KDZ transposase-associated domain-containing protein</fullName>
    </recommendedName>
</protein>
<dbReference type="PANTHER" id="PTHR33096">
    <property type="entry name" value="CXC2 DOMAIN-CONTAINING PROTEIN"/>
    <property type="match status" value="1"/>
</dbReference>
<dbReference type="PANTHER" id="PTHR33096:SF1">
    <property type="entry name" value="CXC1-LIKE CYSTEINE CLUSTER ASSOCIATED WITH KDZ TRANSPOSASES DOMAIN-CONTAINING PROTEIN"/>
    <property type="match status" value="1"/>
</dbReference>
<comment type="caution">
    <text evidence="2">The sequence shown here is derived from an EMBL/GenBank/DDBJ whole genome shotgun (WGS) entry which is preliminary data.</text>
</comment>
<dbReference type="Proteomes" id="UP000193642">
    <property type="component" value="Unassembled WGS sequence"/>
</dbReference>
<organism evidence="2 3">
    <name type="scientific">Rhizoclosmatium globosum</name>
    <dbReference type="NCBI Taxonomy" id="329046"/>
    <lineage>
        <taxon>Eukaryota</taxon>
        <taxon>Fungi</taxon>
        <taxon>Fungi incertae sedis</taxon>
        <taxon>Chytridiomycota</taxon>
        <taxon>Chytridiomycota incertae sedis</taxon>
        <taxon>Chytridiomycetes</taxon>
        <taxon>Chytridiales</taxon>
        <taxon>Chytriomycetaceae</taxon>
        <taxon>Rhizoclosmatium</taxon>
    </lineage>
</organism>
<evidence type="ECO:0000256" key="1">
    <source>
        <dbReference type="SAM" id="MobiDB-lite"/>
    </source>
</evidence>
<feature type="compositionally biased region" description="Acidic residues" evidence="1">
    <location>
        <begin position="84"/>
        <end position="113"/>
    </location>
</feature>
<dbReference type="EMBL" id="MCGO01000030">
    <property type="protein sequence ID" value="ORY42046.1"/>
    <property type="molecule type" value="Genomic_DNA"/>
</dbReference>
<dbReference type="Pfam" id="PF18758">
    <property type="entry name" value="KDZ"/>
    <property type="match status" value="1"/>
</dbReference>
<gene>
    <name evidence="2" type="ORF">BCR33DRAFT_718660</name>
</gene>
<feature type="region of interest" description="Disordered" evidence="1">
    <location>
        <begin position="1"/>
        <end position="113"/>
    </location>
</feature>
<keyword evidence="3" id="KW-1185">Reference proteome</keyword>
<reference evidence="2 3" key="1">
    <citation type="submission" date="2016-07" db="EMBL/GenBank/DDBJ databases">
        <title>Pervasive Adenine N6-methylation of Active Genes in Fungi.</title>
        <authorList>
            <consortium name="DOE Joint Genome Institute"/>
            <person name="Mondo S.J."/>
            <person name="Dannebaum R.O."/>
            <person name="Kuo R.C."/>
            <person name="Labutti K."/>
            <person name="Haridas S."/>
            <person name="Kuo A."/>
            <person name="Salamov A."/>
            <person name="Ahrendt S.R."/>
            <person name="Lipzen A."/>
            <person name="Sullivan W."/>
            <person name="Andreopoulos W.B."/>
            <person name="Clum A."/>
            <person name="Lindquist E."/>
            <person name="Daum C."/>
            <person name="Ramamoorthy G.K."/>
            <person name="Gryganskyi A."/>
            <person name="Culley D."/>
            <person name="Magnuson J.K."/>
            <person name="James T.Y."/>
            <person name="O'Malley M.A."/>
            <person name="Stajich J.E."/>
            <person name="Spatafora J.W."/>
            <person name="Visel A."/>
            <person name="Grigoriev I.V."/>
        </authorList>
    </citation>
    <scope>NUCLEOTIDE SEQUENCE [LARGE SCALE GENOMIC DNA]</scope>
    <source>
        <strain evidence="2 3">JEL800</strain>
    </source>
</reference>
<evidence type="ECO:0008006" key="4">
    <source>
        <dbReference type="Google" id="ProtNLM"/>
    </source>
</evidence>
<proteinExistence type="predicted"/>
<name>A0A1Y2C526_9FUNG</name>
<dbReference type="OrthoDB" id="2154279at2759"/>